<dbReference type="SUPFAM" id="SSF54523">
    <property type="entry name" value="Pili subunits"/>
    <property type="match status" value="1"/>
</dbReference>
<keyword evidence="1" id="KW-0488">Methylation</keyword>
<dbReference type="PANTHER" id="PTHR30093">
    <property type="entry name" value="GENERAL SECRETION PATHWAY PROTEIN G"/>
    <property type="match status" value="1"/>
</dbReference>
<dbReference type="NCBIfam" id="TIGR02532">
    <property type="entry name" value="IV_pilin_GFxxxE"/>
    <property type="match status" value="1"/>
</dbReference>
<evidence type="ECO:0000256" key="2">
    <source>
        <dbReference type="SAM" id="Phobius"/>
    </source>
</evidence>
<evidence type="ECO:0000313" key="4">
    <source>
        <dbReference type="Proteomes" id="UP000243463"/>
    </source>
</evidence>
<dbReference type="OrthoDB" id="6713246at2"/>
<organism evidence="3 4">
    <name type="scientific">Acinetobacter apis</name>
    <dbReference type="NCBI Taxonomy" id="1229165"/>
    <lineage>
        <taxon>Bacteria</taxon>
        <taxon>Pseudomonadati</taxon>
        <taxon>Pseudomonadota</taxon>
        <taxon>Gammaproteobacteria</taxon>
        <taxon>Moraxellales</taxon>
        <taxon>Moraxellaceae</taxon>
        <taxon>Acinetobacter</taxon>
    </lineage>
</organism>
<gene>
    <name evidence="3" type="ORF">SAMN05444584_1429</name>
</gene>
<dbReference type="PROSITE" id="PS00409">
    <property type="entry name" value="PROKAR_NTER_METHYL"/>
    <property type="match status" value="1"/>
</dbReference>
<dbReference type="InterPro" id="IPR012902">
    <property type="entry name" value="N_methyl_site"/>
</dbReference>
<keyword evidence="2" id="KW-1133">Transmembrane helix</keyword>
<evidence type="ECO:0000256" key="1">
    <source>
        <dbReference type="ARBA" id="ARBA00022481"/>
    </source>
</evidence>
<keyword evidence="2" id="KW-0812">Transmembrane</keyword>
<dbReference type="InterPro" id="IPR045584">
    <property type="entry name" value="Pilin-like"/>
</dbReference>
<reference evidence="4" key="1">
    <citation type="submission" date="2017-06" db="EMBL/GenBank/DDBJ databases">
        <authorList>
            <person name="Varghese N."/>
            <person name="Submissions S."/>
        </authorList>
    </citation>
    <scope>NUCLEOTIDE SEQUENCE [LARGE SCALE GENOMIC DNA]</scope>
    <source>
        <strain evidence="4">ANC 5114</strain>
    </source>
</reference>
<dbReference type="Gene3D" id="3.30.700.10">
    <property type="entry name" value="Glycoprotein, Type 4 Pilin"/>
    <property type="match status" value="1"/>
</dbReference>
<evidence type="ECO:0000313" key="3">
    <source>
        <dbReference type="EMBL" id="SNQ29475.1"/>
    </source>
</evidence>
<feature type="transmembrane region" description="Helical" evidence="2">
    <location>
        <begin position="6"/>
        <end position="27"/>
    </location>
</feature>
<dbReference type="GO" id="GO:0015627">
    <property type="term" value="C:type II protein secretion system complex"/>
    <property type="evidence" value="ECO:0007669"/>
    <property type="project" value="InterPro"/>
</dbReference>
<dbReference type="Proteomes" id="UP000243463">
    <property type="component" value="Unassembled WGS sequence"/>
</dbReference>
<dbReference type="InterPro" id="IPR000983">
    <property type="entry name" value="Bac_GSPG_pilin"/>
</dbReference>
<sequence length="143" mass="15729">MNYQKGFTLIELIVVVVIIAIFMAIAIPSFQQSARQNNESRAIQSIQQVSLLLERYKARNFTYQGFNEVLVAPQGYNLILTDDQGNALNNAASTGSTWSLIAQNTTSDTRQASMLITNKGVRCKNTAFANITKTDCGTGGETW</sequence>
<dbReference type="EMBL" id="FZLN01000002">
    <property type="protein sequence ID" value="SNQ29475.1"/>
    <property type="molecule type" value="Genomic_DNA"/>
</dbReference>
<keyword evidence="4" id="KW-1185">Reference proteome</keyword>
<dbReference type="GO" id="GO:0015628">
    <property type="term" value="P:protein secretion by the type II secretion system"/>
    <property type="evidence" value="ECO:0007669"/>
    <property type="project" value="InterPro"/>
</dbReference>
<dbReference type="PRINTS" id="PR00813">
    <property type="entry name" value="BCTERIALGSPG"/>
</dbReference>
<dbReference type="AlphaFoldDB" id="A0A217EG67"/>
<dbReference type="RefSeq" id="WP_088823522.1">
    <property type="nucleotide sequence ID" value="NZ_FZLN01000002.1"/>
</dbReference>
<dbReference type="PANTHER" id="PTHR30093:SF47">
    <property type="entry name" value="TYPE IV PILUS NON-CORE MINOR PILIN PILE"/>
    <property type="match status" value="1"/>
</dbReference>
<proteinExistence type="predicted"/>
<keyword evidence="2" id="KW-0472">Membrane</keyword>
<protein>
    <submittedName>
        <fullName evidence="3">Type IV pilus assembly protein PilE</fullName>
    </submittedName>
</protein>
<accession>A0A217EG67</accession>
<dbReference type="Pfam" id="PF07963">
    <property type="entry name" value="N_methyl"/>
    <property type="match status" value="1"/>
</dbReference>
<name>A0A217EG67_9GAMM</name>